<organism evidence="7 8">
    <name type="scientific">Ogataea philodendri</name>
    <dbReference type="NCBI Taxonomy" id="1378263"/>
    <lineage>
        <taxon>Eukaryota</taxon>
        <taxon>Fungi</taxon>
        <taxon>Dikarya</taxon>
        <taxon>Ascomycota</taxon>
        <taxon>Saccharomycotina</taxon>
        <taxon>Pichiomycetes</taxon>
        <taxon>Pichiales</taxon>
        <taxon>Pichiaceae</taxon>
        <taxon>Ogataea</taxon>
    </lineage>
</organism>
<dbReference type="GO" id="GO:0016020">
    <property type="term" value="C:membrane"/>
    <property type="evidence" value="ECO:0007669"/>
    <property type="project" value="UniProtKB-SubCell"/>
</dbReference>
<reference evidence="7" key="2">
    <citation type="submission" date="2021-01" db="EMBL/GenBank/DDBJ databases">
        <authorList>
            <person name="Schikora-Tamarit M.A."/>
        </authorList>
    </citation>
    <scope>NUCLEOTIDE SEQUENCE</scope>
    <source>
        <strain evidence="7">CBS6075</strain>
    </source>
</reference>
<reference evidence="7" key="1">
    <citation type="journal article" date="2021" name="Open Biol.">
        <title>Shared evolutionary footprints suggest mitochondrial oxidative damage underlies multiple complex I losses in fungi.</title>
        <authorList>
            <person name="Schikora-Tamarit M.A."/>
            <person name="Marcet-Houben M."/>
            <person name="Nosek J."/>
            <person name="Gabaldon T."/>
        </authorList>
    </citation>
    <scope>NUCLEOTIDE SEQUENCE</scope>
    <source>
        <strain evidence="7">CBS6075</strain>
    </source>
</reference>
<evidence type="ECO:0000256" key="3">
    <source>
        <dbReference type="ARBA" id="ARBA00022692"/>
    </source>
</evidence>
<feature type="transmembrane region" description="Helical" evidence="6">
    <location>
        <begin position="396"/>
        <end position="413"/>
    </location>
</feature>
<dbReference type="RefSeq" id="XP_046059649.1">
    <property type="nucleotide sequence ID" value="XM_046207034.1"/>
</dbReference>
<evidence type="ECO:0000313" key="7">
    <source>
        <dbReference type="EMBL" id="KAH3662560.1"/>
    </source>
</evidence>
<proteinExistence type="predicted"/>
<keyword evidence="2" id="KW-0813">Transport</keyword>
<dbReference type="AlphaFoldDB" id="A0A9P8NZX2"/>
<evidence type="ECO:0008006" key="9">
    <source>
        <dbReference type="Google" id="ProtNLM"/>
    </source>
</evidence>
<dbReference type="GO" id="GO:0022857">
    <property type="term" value="F:transmembrane transporter activity"/>
    <property type="evidence" value="ECO:0007669"/>
    <property type="project" value="InterPro"/>
</dbReference>
<accession>A0A9P8NZX2</accession>
<evidence type="ECO:0000256" key="5">
    <source>
        <dbReference type="ARBA" id="ARBA00023136"/>
    </source>
</evidence>
<comment type="caution">
    <text evidence="7">The sequence shown here is derived from an EMBL/GenBank/DDBJ whole genome shotgun (WGS) entry which is preliminary data.</text>
</comment>
<keyword evidence="3 6" id="KW-0812">Transmembrane</keyword>
<name>A0A9P8NZX2_9ASCO</name>
<dbReference type="Gene3D" id="1.20.1250.20">
    <property type="entry name" value="MFS general substrate transporter like domains"/>
    <property type="match status" value="1"/>
</dbReference>
<dbReference type="Pfam" id="PF07690">
    <property type="entry name" value="MFS_1"/>
    <property type="match status" value="1"/>
</dbReference>
<keyword evidence="4 6" id="KW-1133">Transmembrane helix</keyword>
<dbReference type="PANTHER" id="PTHR43791">
    <property type="entry name" value="PERMEASE-RELATED"/>
    <property type="match status" value="1"/>
</dbReference>
<feature type="transmembrane region" description="Helical" evidence="6">
    <location>
        <begin position="488"/>
        <end position="509"/>
    </location>
</feature>
<dbReference type="FunFam" id="1.20.1250.20:FF:000106">
    <property type="entry name" value="MFS transporter, putative"/>
    <property type="match status" value="1"/>
</dbReference>
<dbReference type="EMBL" id="JAEUBE010000378">
    <property type="protein sequence ID" value="KAH3662560.1"/>
    <property type="molecule type" value="Genomic_DNA"/>
</dbReference>
<dbReference type="PANTHER" id="PTHR43791:SF65">
    <property type="entry name" value="MAJOR FACILITATOR SUPERFAMILY (MFS) PROFILE DOMAIN-CONTAINING PROTEIN-RELATED"/>
    <property type="match status" value="1"/>
</dbReference>
<evidence type="ECO:0000256" key="2">
    <source>
        <dbReference type="ARBA" id="ARBA00022448"/>
    </source>
</evidence>
<protein>
    <recommendedName>
        <fullName evidence="9">Allantoate permease</fullName>
    </recommendedName>
</protein>
<keyword evidence="5 6" id="KW-0472">Membrane</keyword>
<gene>
    <name evidence="7" type="ORF">OGAPHI_005812</name>
</gene>
<dbReference type="GeneID" id="70237776"/>
<feature type="transmembrane region" description="Helical" evidence="6">
    <location>
        <begin position="245"/>
        <end position="267"/>
    </location>
</feature>
<evidence type="ECO:0000256" key="6">
    <source>
        <dbReference type="SAM" id="Phobius"/>
    </source>
</evidence>
<dbReference type="SUPFAM" id="SSF103473">
    <property type="entry name" value="MFS general substrate transporter"/>
    <property type="match status" value="1"/>
</dbReference>
<feature type="transmembrane region" description="Helical" evidence="6">
    <location>
        <begin position="82"/>
        <end position="101"/>
    </location>
</feature>
<dbReference type="OrthoDB" id="1935484at2759"/>
<evidence type="ECO:0000256" key="4">
    <source>
        <dbReference type="ARBA" id="ARBA00022989"/>
    </source>
</evidence>
<feature type="transmembrane region" description="Helical" evidence="6">
    <location>
        <begin position="361"/>
        <end position="384"/>
    </location>
</feature>
<dbReference type="Proteomes" id="UP000769157">
    <property type="component" value="Unassembled WGS sequence"/>
</dbReference>
<sequence length="547" mass="62738">MSEKSDTVHETQKFGGSILRSLSISEDYEAGAEHKAKNPFADPEAAERWRKVYEASNYENLPWYDPDFTWTKEEERRLVRKLDLRIFSWVFVMFCALDLVRRNVTRAVSDNFLKDLGMSNSGYNLGQTIYLVSFLCAELPLNIVSKRFGPERVIPFQMLAWSIVCICQAGLKTRAQFIGTRALLGFCQGGFIPDQILYLSYFYTGIDLPLRLAVFWVAIPLFQILGSLLASGITQMRGIHGLAGWQYLFIIEGFLSLGVAVPSFYFMRGGPTLTQNRFFKGRKKWFNEREEKILVNRVLRDDPTKGDMNNRQPVSLKQIVLTVSQPDYWPLLIQGIMAFIPFQPVSQYISLILKNMGYSTFLSNVLAIPGQFWFLINLPLVVGFSHLIKEKSISTGMSNIFIFPFVVALVAYPNTGNNWVKYVLLTGITSQPYTHAILAAWISRISYNVGSRAVATATYNMMYQIGSIIAANIYRDSDKPYYDRGNKIILGITCFNIVFAIFTKFYYILRNRQKEAKWNSLTPEEQRVYLETTTDLGIRRLDFRFVH</sequence>
<keyword evidence="8" id="KW-1185">Reference proteome</keyword>
<evidence type="ECO:0000313" key="8">
    <source>
        <dbReference type="Proteomes" id="UP000769157"/>
    </source>
</evidence>
<dbReference type="InterPro" id="IPR011701">
    <property type="entry name" value="MFS"/>
</dbReference>
<feature type="transmembrane region" description="Helical" evidence="6">
    <location>
        <begin position="121"/>
        <end position="141"/>
    </location>
</feature>
<evidence type="ECO:0000256" key="1">
    <source>
        <dbReference type="ARBA" id="ARBA00004141"/>
    </source>
</evidence>
<feature type="transmembrane region" description="Helical" evidence="6">
    <location>
        <begin position="213"/>
        <end position="233"/>
    </location>
</feature>
<feature type="transmembrane region" description="Helical" evidence="6">
    <location>
        <begin position="453"/>
        <end position="473"/>
    </location>
</feature>
<comment type="subcellular location">
    <subcellularLocation>
        <location evidence="1">Membrane</location>
        <topology evidence="1">Multi-pass membrane protein</topology>
    </subcellularLocation>
</comment>
<dbReference type="InterPro" id="IPR036259">
    <property type="entry name" value="MFS_trans_sf"/>
</dbReference>